<accession>A0ACB6FNA9</accession>
<proteinExistence type="predicted"/>
<reference evidence="1 2" key="1">
    <citation type="journal article" date="2019" name="bioRxiv">
        <title>Genomics, evolutionary history and diagnostics of the Alternaria alternata species group including apple and Asian pear pathotypes.</title>
        <authorList>
            <person name="Armitage A.D."/>
            <person name="Cockerton H.M."/>
            <person name="Sreenivasaprasad S."/>
            <person name="Woodhall J.W."/>
            <person name="Lane C.R."/>
            <person name="Harrison R.J."/>
            <person name="Clarkson J.P."/>
        </authorList>
    </citation>
    <scope>NUCLEOTIDE SEQUENCE [LARGE SCALE GENOMIC DNA]</scope>
    <source>
        <strain evidence="1 2">FERA 650</strain>
    </source>
</reference>
<organism evidence="1 2">
    <name type="scientific">Alternaria gaisen</name>
    <dbReference type="NCBI Taxonomy" id="167740"/>
    <lineage>
        <taxon>Eukaryota</taxon>
        <taxon>Fungi</taxon>
        <taxon>Dikarya</taxon>
        <taxon>Ascomycota</taxon>
        <taxon>Pezizomycotina</taxon>
        <taxon>Dothideomycetes</taxon>
        <taxon>Pleosporomycetidae</taxon>
        <taxon>Pleosporales</taxon>
        <taxon>Pleosporineae</taxon>
        <taxon>Pleosporaceae</taxon>
        <taxon>Alternaria</taxon>
        <taxon>Alternaria sect. Alternaria</taxon>
    </lineage>
</organism>
<sequence>MLGSSDTEAVVEGANVKTVSCTSKQSTLNFLRITNFQSHQAQSIAIPIANMKYLAILSFFASLALTSPIAVAVPVTAPADEPQLITLEARQSSATSNELETGSSAACPRTIFIFARGSTEAGNMGALVGPFTANALENAYGASNVWIQGVGGPYTAGIAENTLPAGTSQAAIREAQRLFNLAASKCPNTPITAGGYSQGAAVMSNAIPGLSAAVQNQIKGVVLFGYTKNLQNGGRIPNFPTSKTRIYCETGDLVCTGTLIITPAHLLYSDEAAVQAPIFLRAQIAAA</sequence>
<keyword evidence="2" id="KW-1185">Reference proteome</keyword>
<dbReference type="EMBL" id="PDWZ02000005">
    <property type="protein sequence ID" value="KAB2105928.1"/>
    <property type="molecule type" value="Genomic_DNA"/>
</dbReference>
<protein>
    <submittedName>
        <fullName evidence="1">Cutinase</fullName>
    </submittedName>
</protein>
<name>A0ACB6FNA9_9PLEO</name>
<evidence type="ECO:0000313" key="2">
    <source>
        <dbReference type="Proteomes" id="UP000293547"/>
    </source>
</evidence>
<evidence type="ECO:0000313" key="1">
    <source>
        <dbReference type="EMBL" id="KAB2105928.1"/>
    </source>
</evidence>
<dbReference type="Proteomes" id="UP000293547">
    <property type="component" value="Unassembled WGS sequence"/>
</dbReference>
<gene>
    <name evidence="1" type="ORF">AG0111_0g6139</name>
</gene>
<comment type="caution">
    <text evidence="1">The sequence shown here is derived from an EMBL/GenBank/DDBJ whole genome shotgun (WGS) entry which is preliminary data.</text>
</comment>